<evidence type="ECO:0000313" key="10">
    <source>
        <dbReference type="Proteomes" id="UP000616769"/>
    </source>
</evidence>
<proteinExistence type="inferred from homology"/>
<protein>
    <recommendedName>
        <fullName evidence="8">Mediator of RNA polymerase II transcription subunit 9</fullName>
    </recommendedName>
    <alternativeName>
        <fullName evidence="8">Mediator complex subunit 9</fullName>
    </alternativeName>
</protein>
<keyword evidence="6 8" id="KW-0539">Nucleus</keyword>
<comment type="similarity">
    <text evidence="2 8">Belongs to the Mediator complex subunit 9 family.</text>
</comment>
<gene>
    <name evidence="8" type="primary">MED9</name>
    <name evidence="9" type="ORF">QR98_0065810</name>
</gene>
<evidence type="ECO:0000256" key="5">
    <source>
        <dbReference type="ARBA" id="ARBA00023163"/>
    </source>
</evidence>
<reference evidence="9 10" key="1">
    <citation type="journal article" date="2015" name="Parasit. Vectors">
        <title>Draft genome of the scabies mite.</title>
        <authorList>
            <person name="Rider S.D.Jr."/>
            <person name="Morgan M.S."/>
            <person name="Arlian L.G."/>
        </authorList>
    </citation>
    <scope>NUCLEOTIDE SEQUENCE [LARGE SCALE GENOMIC DNA]</scope>
    <source>
        <strain evidence="9">Arlian Lab</strain>
    </source>
</reference>
<dbReference type="EMBL" id="JXLN01012166">
    <property type="protein sequence ID" value="KPM08067.1"/>
    <property type="molecule type" value="Genomic_DNA"/>
</dbReference>
<name>A0A132AAY7_SARSC</name>
<dbReference type="PANTHER" id="PTHR20844">
    <property type="entry name" value="MEDIATOR OF RNA POLYMERASE II TRANSCRIPTION, SUBUNIT 9"/>
    <property type="match status" value="1"/>
</dbReference>
<dbReference type="VEuPathDB" id="VectorBase:SSCA000355"/>
<organism evidence="9 10">
    <name type="scientific">Sarcoptes scabiei</name>
    <name type="common">Itch mite</name>
    <name type="synonym">Acarus scabiei</name>
    <dbReference type="NCBI Taxonomy" id="52283"/>
    <lineage>
        <taxon>Eukaryota</taxon>
        <taxon>Metazoa</taxon>
        <taxon>Ecdysozoa</taxon>
        <taxon>Arthropoda</taxon>
        <taxon>Chelicerata</taxon>
        <taxon>Arachnida</taxon>
        <taxon>Acari</taxon>
        <taxon>Acariformes</taxon>
        <taxon>Sarcoptiformes</taxon>
        <taxon>Astigmata</taxon>
        <taxon>Psoroptidia</taxon>
        <taxon>Sarcoptoidea</taxon>
        <taxon>Sarcoptidae</taxon>
        <taxon>Sarcoptinae</taxon>
        <taxon>Sarcoptes</taxon>
    </lineage>
</organism>
<evidence type="ECO:0000256" key="3">
    <source>
        <dbReference type="ARBA" id="ARBA00023015"/>
    </source>
</evidence>
<dbReference type="Pfam" id="PF07544">
    <property type="entry name" value="Med9"/>
    <property type="match status" value="1"/>
</dbReference>
<evidence type="ECO:0000256" key="7">
    <source>
        <dbReference type="ARBA" id="ARBA00025687"/>
    </source>
</evidence>
<evidence type="ECO:0000256" key="2">
    <source>
        <dbReference type="ARBA" id="ARBA00008089"/>
    </source>
</evidence>
<keyword evidence="4 8" id="KW-0010">Activator</keyword>
<keyword evidence="5 8" id="KW-0804">Transcription</keyword>
<dbReference type="PANTHER" id="PTHR20844:SF0">
    <property type="entry name" value="MEDIATOR OF RNA POLYMERASE II TRANSCRIPTION SUBUNIT 9"/>
    <property type="match status" value="1"/>
</dbReference>
<dbReference type="GO" id="GO:0006357">
    <property type="term" value="P:regulation of transcription by RNA polymerase II"/>
    <property type="evidence" value="ECO:0007669"/>
    <property type="project" value="InterPro"/>
</dbReference>
<evidence type="ECO:0000256" key="8">
    <source>
        <dbReference type="RuleBase" id="RU364145"/>
    </source>
</evidence>
<dbReference type="GO" id="GO:0016592">
    <property type="term" value="C:mediator complex"/>
    <property type="evidence" value="ECO:0007669"/>
    <property type="project" value="InterPro"/>
</dbReference>
<comment type="function">
    <text evidence="7 8">Component of the Mediator complex, a coactivator involved in the regulated transcription of nearly all RNA polymerase II-dependent genes. Mediator functions as a bridge to convey information from gene-specific regulatory proteins to the basal RNA polymerase II transcription machinery. Mediator is recruited to promoters by direct interactions with regulatory proteins and serves as a scaffold for the assembly of a functional preinitiation complex with RNA polymerase II and the general transcription factors.</text>
</comment>
<dbReference type="InterPro" id="IPR011425">
    <property type="entry name" value="Med9"/>
</dbReference>
<sequence length="97" mass="11204">MEKYLNLEKEAQESTAPKSLILGREQPIDYAAKMLKLKESFEKIRNQLANVPGSTFTRDQQLQTIKSLTQQLVMKQKLLAKYKNSSLFDNINLKTEN</sequence>
<dbReference type="AlphaFoldDB" id="A0A132AAY7"/>
<dbReference type="OrthoDB" id="5950777at2759"/>
<evidence type="ECO:0000256" key="6">
    <source>
        <dbReference type="ARBA" id="ARBA00023242"/>
    </source>
</evidence>
<comment type="subcellular location">
    <subcellularLocation>
        <location evidence="1 8">Nucleus</location>
    </subcellularLocation>
</comment>
<comment type="subunit">
    <text evidence="8">Component of the Mediator complex.</text>
</comment>
<evidence type="ECO:0000313" key="9">
    <source>
        <dbReference type="EMBL" id="KPM08067.1"/>
    </source>
</evidence>
<accession>A0A132AAY7</accession>
<dbReference type="GO" id="GO:0003712">
    <property type="term" value="F:transcription coregulator activity"/>
    <property type="evidence" value="ECO:0007669"/>
    <property type="project" value="InterPro"/>
</dbReference>
<comment type="caution">
    <text evidence="9">The sequence shown here is derived from an EMBL/GenBank/DDBJ whole genome shotgun (WGS) entry which is preliminary data.</text>
</comment>
<dbReference type="InterPro" id="IPR039242">
    <property type="entry name" value="MED9_metazoa"/>
</dbReference>
<keyword evidence="3 8" id="KW-0805">Transcription regulation</keyword>
<evidence type="ECO:0000256" key="4">
    <source>
        <dbReference type="ARBA" id="ARBA00023159"/>
    </source>
</evidence>
<dbReference type="Proteomes" id="UP000616769">
    <property type="component" value="Unassembled WGS sequence"/>
</dbReference>
<evidence type="ECO:0000256" key="1">
    <source>
        <dbReference type="ARBA" id="ARBA00004123"/>
    </source>
</evidence>